<name>A0A0W0TTE8_LEGER</name>
<dbReference type="Proteomes" id="UP000054773">
    <property type="component" value="Unassembled WGS sequence"/>
</dbReference>
<dbReference type="GO" id="GO:0003677">
    <property type="term" value="F:DNA binding"/>
    <property type="evidence" value="ECO:0007669"/>
    <property type="project" value="UniProtKB-UniRule"/>
</dbReference>
<evidence type="ECO:0000256" key="2">
    <source>
        <dbReference type="ARBA" id="ARBA00022908"/>
    </source>
</evidence>
<sequence>MGGKRGQGNDLQPSRGITVRKWETGCNIRITFRYRGVLCRETLKLEPTKANLKFAERLRGEILNAIALDKFNYLDYFPNSKRARLFGHINHNSTVGELLKDYMAIAEKTLEPSTMNGYRKICEGHLYPTFDKIPVRELTPLIIRNWLTSLNITVKTARNILTPLRNTLDQALNDGLIEFNPIDKLVVSKLINKNTRKSDWQVDPFDKEEINAILNAADGQAKNLFQFAFFTGLRTSELIALEWNDIDWSKGLLKVSKAIVLKQTKGTKTKSGERHVLLLPPAIDALKAQKEFTYSFKGRVFHNPRTNTPWETDGQIRKTCWKYILKHAGVRYRNPYQTRHTYASMLLSAGENPLWVATQMGHRDTEMIIKHYGRWIPDSTIASGYRTISHWDFEY</sequence>
<keyword evidence="2" id="KW-0229">DNA integration</keyword>
<dbReference type="CDD" id="cd01189">
    <property type="entry name" value="INT_ICEBs1_C_like"/>
    <property type="match status" value="1"/>
</dbReference>
<dbReference type="PANTHER" id="PTHR30629:SF2">
    <property type="entry name" value="PROPHAGE INTEGRASE INTS-RELATED"/>
    <property type="match status" value="1"/>
</dbReference>
<evidence type="ECO:0000259" key="6">
    <source>
        <dbReference type="PROSITE" id="PS51898"/>
    </source>
</evidence>
<dbReference type="OrthoDB" id="5391994at2"/>
<reference evidence="8 9" key="1">
    <citation type="submission" date="2015-11" db="EMBL/GenBank/DDBJ databases">
        <title>Genomic analysis of 38 Legionella species identifies large and diverse effector repertoires.</title>
        <authorList>
            <person name="Burstein D."/>
            <person name="Amaro F."/>
            <person name="Zusman T."/>
            <person name="Lifshitz Z."/>
            <person name="Cohen O."/>
            <person name="Gilbert J.A."/>
            <person name="Pupko T."/>
            <person name="Shuman H.A."/>
            <person name="Segal G."/>
        </authorList>
    </citation>
    <scope>NUCLEOTIDE SEQUENCE [LARGE SCALE GENOMIC DNA]</scope>
    <source>
        <strain evidence="8 9">SE-32A-C8</strain>
    </source>
</reference>
<dbReference type="STRING" id="448.Lery_0876"/>
<dbReference type="GO" id="GO:0015074">
    <property type="term" value="P:DNA integration"/>
    <property type="evidence" value="ECO:0007669"/>
    <property type="project" value="UniProtKB-KW"/>
</dbReference>
<dbReference type="PROSITE" id="PS51900">
    <property type="entry name" value="CB"/>
    <property type="match status" value="1"/>
</dbReference>
<dbReference type="Pfam" id="PF12167">
    <property type="entry name" value="Arm-DNA-bind_2"/>
    <property type="match status" value="1"/>
</dbReference>
<dbReference type="SUPFAM" id="SSF56349">
    <property type="entry name" value="DNA breaking-rejoining enzymes"/>
    <property type="match status" value="1"/>
</dbReference>
<evidence type="ECO:0000313" key="9">
    <source>
        <dbReference type="Proteomes" id="UP000054773"/>
    </source>
</evidence>
<dbReference type="PATRIC" id="fig|448.7.peg.916"/>
<dbReference type="InterPro" id="IPR022000">
    <property type="entry name" value="Min27-like_integrase_DNA_bind"/>
</dbReference>
<organism evidence="8 9">
    <name type="scientific">Legionella erythra</name>
    <dbReference type="NCBI Taxonomy" id="448"/>
    <lineage>
        <taxon>Bacteria</taxon>
        <taxon>Pseudomonadati</taxon>
        <taxon>Pseudomonadota</taxon>
        <taxon>Gammaproteobacteria</taxon>
        <taxon>Legionellales</taxon>
        <taxon>Legionellaceae</taxon>
        <taxon>Legionella</taxon>
    </lineage>
</organism>
<dbReference type="InterPro" id="IPR002104">
    <property type="entry name" value="Integrase_catalytic"/>
</dbReference>
<evidence type="ECO:0000313" key="8">
    <source>
        <dbReference type="EMBL" id="KTC98712.1"/>
    </source>
</evidence>
<dbReference type="InterPro" id="IPR050808">
    <property type="entry name" value="Phage_Integrase"/>
</dbReference>
<evidence type="ECO:0000256" key="4">
    <source>
        <dbReference type="ARBA" id="ARBA00023172"/>
    </source>
</evidence>
<dbReference type="PROSITE" id="PS51898">
    <property type="entry name" value="TYR_RECOMBINASE"/>
    <property type="match status" value="1"/>
</dbReference>
<dbReference type="PANTHER" id="PTHR30629">
    <property type="entry name" value="PROPHAGE INTEGRASE"/>
    <property type="match status" value="1"/>
</dbReference>
<comment type="caution">
    <text evidence="8">The sequence shown here is derived from an EMBL/GenBank/DDBJ whole genome shotgun (WGS) entry which is preliminary data.</text>
</comment>
<keyword evidence="3 5" id="KW-0238">DNA-binding</keyword>
<accession>A0A0W0TTE8</accession>
<dbReference type="GO" id="GO:0006310">
    <property type="term" value="P:DNA recombination"/>
    <property type="evidence" value="ECO:0007669"/>
    <property type="project" value="UniProtKB-KW"/>
</dbReference>
<proteinExistence type="inferred from homology"/>
<protein>
    <submittedName>
        <fullName evidence="8">Putative lambdoid prophage Rac integrase</fullName>
    </submittedName>
</protein>
<comment type="similarity">
    <text evidence="1">Belongs to the 'phage' integrase family.</text>
</comment>
<dbReference type="Gene3D" id="1.10.443.10">
    <property type="entry name" value="Intergrase catalytic core"/>
    <property type="match status" value="1"/>
</dbReference>
<gene>
    <name evidence="8" type="ORF">Lery_0876</name>
</gene>
<dbReference type="Pfam" id="PF00589">
    <property type="entry name" value="Phage_integrase"/>
    <property type="match status" value="1"/>
</dbReference>
<evidence type="ECO:0000259" key="7">
    <source>
        <dbReference type="PROSITE" id="PS51900"/>
    </source>
</evidence>
<dbReference type="Gene3D" id="1.10.150.130">
    <property type="match status" value="1"/>
</dbReference>
<evidence type="ECO:0000256" key="3">
    <source>
        <dbReference type="ARBA" id="ARBA00023125"/>
    </source>
</evidence>
<dbReference type="InterPro" id="IPR013762">
    <property type="entry name" value="Integrase-like_cat_sf"/>
</dbReference>
<dbReference type="AlphaFoldDB" id="A0A0W0TTE8"/>
<dbReference type="InterPro" id="IPR011010">
    <property type="entry name" value="DNA_brk_join_enz"/>
</dbReference>
<evidence type="ECO:0000256" key="5">
    <source>
        <dbReference type="PROSITE-ProRule" id="PRU01248"/>
    </source>
</evidence>
<dbReference type="InterPro" id="IPR004107">
    <property type="entry name" value="Integrase_SAM-like_N"/>
</dbReference>
<evidence type="ECO:0000256" key="1">
    <source>
        <dbReference type="ARBA" id="ARBA00008857"/>
    </source>
</evidence>
<dbReference type="InterPro" id="IPR044068">
    <property type="entry name" value="CB"/>
</dbReference>
<feature type="domain" description="Tyr recombinase" evidence="6">
    <location>
        <begin position="200"/>
        <end position="386"/>
    </location>
</feature>
<dbReference type="Pfam" id="PF14659">
    <property type="entry name" value="Phage_int_SAM_3"/>
    <property type="match status" value="1"/>
</dbReference>
<feature type="domain" description="Core-binding (CB)" evidence="7">
    <location>
        <begin position="93"/>
        <end position="172"/>
    </location>
</feature>
<keyword evidence="4" id="KW-0233">DNA recombination</keyword>
<keyword evidence="9" id="KW-1185">Reference proteome</keyword>
<dbReference type="RefSeq" id="WP_058526039.1">
    <property type="nucleotide sequence ID" value="NZ_CAAAHY010000040.1"/>
</dbReference>
<dbReference type="EMBL" id="LNYA01000018">
    <property type="protein sequence ID" value="KTC98712.1"/>
    <property type="molecule type" value="Genomic_DNA"/>
</dbReference>
<dbReference type="InterPro" id="IPR010998">
    <property type="entry name" value="Integrase_recombinase_N"/>
</dbReference>